<dbReference type="InterPro" id="IPR036397">
    <property type="entry name" value="RNaseH_sf"/>
</dbReference>
<dbReference type="SUPFAM" id="SSF53098">
    <property type="entry name" value="Ribonuclease H-like"/>
    <property type="match status" value="1"/>
</dbReference>
<name>A0A821XEB9_9NEOP</name>
<keyword evidence="2" id="KW-1185">Reference proteome</keyword>
<reference evidence="1" key="1">
    <citation type="submission" date="2021-02" db="EMBL/GenBank/DDBJ databases">
        <authorList>
            <person name="Steward A R."/>
        </authorList>
    </citation>
    <scope>NUCLEOTIDE SEQUENCE</scope>
</reference>
<evidence type="ECO:0000313" key="2">
    <source>
        <dbReference type="Proteomes" id="UP000663880"/>
    </source>
</evidence>
<organism evidence="1 2">
    <name type="scientific">Pieris macdunnoughi</name>
    <dbReference type="NCBI Taxonomy" id="345717"/>
    <lineage>
        <taxon>Eukaryota</taxon>
        <taxon>Metazoa</taxon>
        <taxon>Ecdysozoa</taxon>
        <taxon>Arthropoda</taxon>
        <taxon>Hexapoda</taxon>
        <taxon>Insecta</taxon>
        <taxon>Pterygota</taxon>
        <taxon>Neoptera</taxon>
        <taxon>Endopterygota</taxon>
        <taxon>Lepidoptera</taxon>
        <taxon>Glossata</taxon>
        <taxon>Ditrysia</taxon>
        <taxon>Papilionoidea</taxon>
        <taxon>Pieridae</taxon>
        <taxon>Pierinae</taxon>
        <taxon>Pieris</taxon>
    </lineage>
</organism>
<evidence type="ECO:0000313" key="1">
    <source>
        <dbReference type="EMBL" id="CAF4941670.1"/>
    </source>
</evidence>
<dbReference type="InterPro" id="IPR012337">
    <property type="entry name" value="RNaseH-like_sf"/>
</dbReference>
<dbReference type="AlphaFoldDB" id="A0A821XEB9"/>
<dbReference type="OrthoDB" id="417598at2759"/>
<dbReference type="Proteomes" id="UP000663880">
    <property type="component" value="Unassembled WGS sequence"/>
</dbReference>
<dbReference type="Gene3D" id="3.30.420.10">
    <property type="entry name" value="Ribonuclease H-like superfamily/Ribonuclease H"/>
    <property type="match status" value="1"/>
</dbReference>
<gene>
    <name evidence="1" type="ORF">PMACD_LOCUS14782</name>
</gene>
<dbReference type="EMBL" id="CAJOBZ010000067">
    <property type="protein sequence ID" value="CAF4941670.1"/>
    <property type="molecule type" value="Genomic_DNA"/>
</dbReference>
<accession>A0A821XEB9</accession>
<protein>
    <submittedName>
        <fullName evidence="1">Uncharacterized protein</fullName>
    </submittedName>
</protein>
<dbReference type="GO" id="GO:0003676">
    <property type="term" value="F:nucleic acid binding"/>
    <property type="evidence" value="ECO:0007669"/>
    <property type="project" value="InterPro"/>
</dbReference>
<proteinExistence type="predicted"/>
<comment type="caution">
    <text evidence="1">The sequence shown here is derived from an EMBL/GenBank/DDBJ whole genome shotgun (WGS) entry which is preliminary data.</text>
</comment>
<sequence length="212" mass="23772">MHRENGQVERYTRTLLNMLRTAVNHRKSEWAKELWQLQFILNLTKQKTTQTSALNHLIGHDSATPGNSGMCLPLKEEVLCVCLLLEKAVPCMCLLSEKRAPCVCSLSKIEVPCEAFPLIGEPLGQYTLTKIEKRYGGMHEINVCTNIALRGLASSIIYHTQDKFYQLKLLNGSIALIKISIKTTDKHIVPLTSFGSVLGTAANWCRFDSVRV</sequence>